<organism evidence="12 13">
    <name type="scientific">Schaalia naturae</name>
    <dbReference type="NCBI Taxonomy" id="635203"/>
    <lineage>
        <taxon>Bacteria</taxon>
        <taxon>Bacillati</taxon>
        <taxon>Actinomycetota</taxon>
        <taxon>Actinomycetes</taxon>
        <taxon>Actinomycetales</taxon>
        <taxon>Actinomycetaceae</taxon>
        <taxon>Schaalia</taxon>
    </lineage>
</organism>
<keyword evidence="6" id="KW-0808">Transferase</keyword>
<dbReference type="GO" id="GO:0016301">
    <property type="term" value="F:kinase activity"/>
    <property type="evidence" value="ECO:0007669"/>
    <property type="project" value="UniProtKB-KW"/>
</dbReference>
<keyword evidence="10" id="KW-0472">Membrane</keyword>
<sequence length="335" mass="34745">MRIEDDEARVRRSARSVGVMVGLTSAVATVGGAAVLVGVLAGRSHHEGAEGGDPRARGDGGGHLVVDLDETVLLVALLGLVAIVLTAWVAWMASRRAVAPLAEALRVQRHFVADASHELRTPLTVLSSRVQTLERRLERGEPVDGVVARLRSDTTMMAEVLDDLLLSAEESEGAAGTAAVASTVRAAASSMEGLASASEVRIAIAVTGDAMVAIPRVSLSRCVVALVDNAIRHSPPRGVVAVSAASGKDGAVEIRVGDQGAGIRGIDPERVFERFSHTADRQGHRSFGLGLALVRDVVSRAGGTVAVESTSAEGTTFLLRLPRASAAGRGCSVRR</sequence>
<evidence type="ECO:0000259" key="11">
    <source>
        <dbReference type="PROSITE" id="PS50109"/>
    </source>
</evidence>
<name>A0ABW2SL94_9ACTO</name>
<dbReference type="EMBL" id="JBHTEF010000001">
    <property type="protein sequence ID" value="MFC7580271.1"/>
    <property type="molecule type" value="Genomic_DNA"/>
</dbReference>
<evidence type="ECO:0000256" key="1">
    <source>
        <dbReference type="ARBA" id="ARBA00000085"/>
    </source>
</evidence>
<dbReference type="PROSITE" id="PS50109">
    <property type="entry name" value="HIS_KIN"/>
    <property type="match status" value="1"/>
</dbReference>
<dbReference type="SUPFAM" id="SSF55874">
    <property type="entry name" value="ATPase domain of HSP90 chaperone/DNA topoisomerase II/histidine kinase"/>
    <property type="match status" value="1"/>
</dbReference>
<dbReference type="Pfam" id="PF02518">
    <property type="entry name" value="HATPase_c"/>
    <property type="match status" value="1"/>
</dbReference>
<dbReference type="InterPro" id="IPR003661">
    <property type="entry name" value="HisK_dim/P_dom"/>
</dbReference>
<evidence type="ECO:0000256" key="8">
    <source>
        <dbReference type="ARBA" id="ARBA00023012"/>
    </source>
</evidence>
<dbReference type="CDD" id="cd00075">
    <property type="entry name" value="HATPase"/>
    <property type="match status" value="1"/>
</dbReference>
<reference evidence="13" key="1">
    <citation type="journal article" date="2019" name="Int. J. Syst. Evol. Microbiol.">
        <title>The Global Catalogue of Microorganisms (GCM) 10K type strain sequencing project: providing services to taxonomists for standard genome sequencing and annotation.</title>
        <authorList>
            <consortium name="The Broad Institute Genomics Platform"/>
            <consortium name="The Broad Institute Genome Sequencing Center for Infectious Disease"/>
            <person name="Wu L."/>
            <person name="Ma J."/>
        </authorList>
    </citation>
    <scope>NUCLEOTIDE SEQUENCE [LARGE SCALE GENOMIC DNA]</scope>
    <source>
        <strain evidence="13">CCUG 56698</strain>
    </source>
</reference>
<protein>
    <recommendedName>
        <fullName evidence="3">histidine kinase</fullName>
        <ecNumber evidence="3">2.7.13.3</ecNumber>
    </recommendedName>
</protein>
<feature type="transmembrane region" description="Helical" evidence="10">
    <location>
        <begin position="72"/>
        <end position="91"/>
    </location>
</feature>
<keyword evidence="8" id="KW-0902">Two-component regulatory system</keyword>
<dbReference type="PANTHER" id="PTHR44936">
    <property type="entry name" value="SENSOR PROTEIN CREC"/>
    <property type="match status" value="1"/>
</dbReference>
<evidence type="ECO:0000313" key="12">
    <source>
        <dbReference type="EMBL" id="MFC7580271.1"/>
    </source>
</evidence>
<keyword evidence="10" id="KW-0812">Transmembrane</keyword>
<comment type="catalytic activity">
    <reaction evidence="1">
        <text>ATP + protein L-histidine = ADP + protein N-phospho-L-histidine.</text>
        <dbReference type="EC" id="2.7.13.3"/>
    </reaction>
</comment>
<keyword evidence="10" id="KW-1133">Transmembrane helix</keyword>
<evidence type="ECO:0000256" key="6">
    <source>
        <dbReference type="ARBA" id="ARBA00022679"/>
    </source>
</evidence>
<comment type="caution">
    <text evidence="12">The sequence shown here is derived from an EMBL/GenBank/DDBJ whole genome shotgun (WGS) entry which is preliminary data.</text>
</comment>
<keyword evidence="9" id="KW-0843">Virulence</keyword>
<proteinExistence type="predicted"/>
<dbReference type="PRINTS" id="PR00344">
    <property type="entry name" value="BCTRLSENSOR"/>
</dbReference>
<accession>A0ABW2SL94</accession>
<dbReference type="Proteomes" id="UP001596527">
    <property type="component" value="Unassembled WGS sequence"/>
</dbReference>
<evidence type="ECO:0000256" key="10">
    <source>
        <dbReference type="SAM" id="Phobius"/>
    </source>
</evidence>
<evidence type="ECO:0000256" key="7">
    <source>
        <dbReference type="ARBA" id="ARBA00022777"/>
    </source>
</evidence>
<dbReference type="Gene3D" id="3.30.565.10">
    <property type="entry name" value="Histidine kinase-like ATPase, C-terminal domain"/>
    <property type="match status" value="1"/>
</dbReference>
<dbReference type="RefSeq" id="WP_380972122.1">
    <property type="nucleotide sequence ID" value="NZ_JBHTEF010000001.1"/>
</dbReference>
<dbReference type="Gene3D" id="1.10.287.130">
    <property type="match status" value="1"/>
</dbReference>
<evidence type="ECO:0000256" key="9">
    <source>
        <dbReference type="ARBA" id="ARBA00023026"/>
    </source>
</evidence>
<keyword evidence="7 12" id="KW-0418">Kinase</keyword>
<evidence type="ECO:0000256" key="2">
    <source>
        <dbReference type="ARBA" id="ARBA00004651"/>
    </source>
</evidence>
<keyword evidence="5" id="KW-0597">Phosphoprotein</keyword>
<keyword evidence="13" id="KW-1185">Reference proteome</keyword>
<evidence type="ECO:0000313" key="13">
    <source>
        <dbReference type="Proteomes" id="UP001596527"/>
    </source>
</evidence>
<dbReference type="InterPro" id="IPR004358">
    <property type="entry name" value="Sig_transdc_His_kin-like_C"/>
</dbReference>
<dbReference type="InterPro" id="IPR003594">
    <property type="entry name" value="HATPase_dom"/>
</dbReference>
<dbReference type="SUPFAM" id="SSF47384">
    <property type="entry name" value="Homodimeric domain of signal transducing histidine kinase"/>
    <property type="match status" value="1"/>
</dbReference>
<dbReference type="SMART" id="SM00387">
    <property type="entry name" value="HATPase_c"/>
    <property type="match status" value="1"/>
</dbReference>
<comment type="subcellular location">
    <subcellularLocation>
        <location evidence="2">Cell membrane</location>
        <topology evidence="2">Multi-pass membrane protein</topology>
    </subcellularLocation>
</comment>
<evidence type="ECO:0000256" key="3">
    <source>
        <dbReference type="ARBA" id="ARBA00012438"/>
    </source>
</evidence>
<dbReference type="Pfam" id="PF00512">
    <property type="entry name" value="HisKA"/>
    <property type="match status" value="1"/>
</dbReference>
<evidence type="ECO:0000256" key="5">
    <source>
        <dbReference type="ARBA" id="ARBA00022553"/>
    </source>
</evidence>
<feature type="domain" description="Histidine kinase" evidence="11">
    <location>
        <begin position="114"/>
        <end position="325"/>
    </location>
</feature>
<dbReference type="InterPro" id="IPR036890">
    <property type="entry name" value="HATPase_C_sf"/>
</dbReference>
<dbReference type="InterPro" id="IPR050980">
    <property type="entry name" value="2C_sensor_his_kinase"/>
</dbReference>
<dbReference type="PANTHER" id="PTHR44936:SF9">
    <property type="entry name" value="SENSOR PROTEIN CREC"/>
    <property type="match status" value="1"/>
</dbReference>
<feature type="transmembrane region" description="Helical" evidence="10">
    <location>
        <begin position="21"/>
        <end position="41"/>
    </location>
</feature>
<dbReference type="CDD" id="cd00082">
    <property type="entry name" value="HisKA"/>
    <property type="match status" value="1"/>
</dbReference>
<dbReference type="InterPro" id="IPR036097">
    <property type="entry name" value="HisK_dim/P_sf"/>
</dbReference>
<dbReference type="SMART" id="SM00388">
    <property type="entry name" value="HisKA"/>
    <property type="match status" value="1"/>
</dbReference>
<dbReference type="EC" id="2.7.13.3" evidence="3"/>
<keyword evidence="4" id="KW-1003">Cell membrane</keyword>
<evidence type="ECO:0000256" key="4">
    <source>
        <dbReference type="ARBA" id="ARBA00022475"/>
    </source>
</evidence>
<dbReference type="InterPro" id="IPR005467">
    <property type="entry name" value="His_kinase_dom"/>
</dbReference>
<gene>
    <name evidence="12" type="ORF">ACFQWG_03410</name>
</gene>